<dbReference type="EMBL" id="JPVU01000051">
    <property type="protein sequence ID" value="KFN93272.1"/>
    <property type="molecule type" value="Genomic_DNA"/>
</dbReference>
<keyword evidence="4" id="KW-0560">Oxidoreductase</keyword>
<name>A0A091CA43_9ENTE</name>
<dbReference type="GO" id="GO:0033765">
    <property type="term" value="F:steroid dehydrogenase activity, acting on the CH-CH group of donors"/>
    <property type="evidence" value="ECO:0007669"/>
    <property type="project" value="UniProtKB-ARBA"/>
</dbReference>
<reference evidence="6 7" key="1">
    <citation type="submission" date="2014-08" db="EMBL/GenBank/DDBJ databases">
        <title>Genome sequence of Tetragenococcus muriaticus.</title>
        <authorList>
            <person name="Chuea-nongthon C."/>
            <person name="Rodtong S."/>
            <person name="Yongsawatdigul J."/>
            <person name="Steele J.L."/>
            <person name="Liu X.-y."/>
            <person name="Speers J."/>
            <person name="Glasner J.D."/>
            <person name="Neeno-Eckwall E.C."/>
        </authorList>
    </citation>
    <scope>NUCLEOTIDE SEQUENCE [LARGE SCALE GENOMIC DNA]</scope>
    <source>
        <strain evidence="6 7">PMC-11-5</strain>
    </source>
</reference>
<comment type="cofactor">
    <cofactor evidence="1">
        <name>FAD</name>
        <dbReference type="ChEBI" id="CHEBI:57692"/>
    </cofactor>
</comment>
<accession>A0A091CA43</accession>
<feature type="domain" description="FAD-dependent oxidoreductase 2 FAD-binding" evidence="5">
    <location>
        <begin position="36"/>
        <end position="219"/>
    </location>
</feature>
<evidence type="ECO:0000313" key="7">
    <source>
        <dbReference type="Proteomes" id="UP000029380"/>
    </source>
</evidence>
<evidence type="ECO:0000259" key="5">
    <source>
        <dbReference type="Pfam" id="PF00890"/>
    </source>
</evidence>
<gene>
    <name evidence="6" type="ORF">TMUPMC115_0551</name>
</gene>
<evidence type="ECO:0000256" key="3">
    <source>
        <dbReference type="ARBA" id="ARBA00022827"/>
    </source>
</evidence>
<dbReference type="InterPro" id="IPR050315">
    <property type="entry name" value="FAD-oxidoreductase_2"/>
</dbReference>
<keyword evidence="2" id="KW-0285">Flavoprotein</keyword>
<dbReference type="PATRIC" id="fig|1302649.3.peg.558"/>
<keyword evidence="3" id="KW-0274">FAD</keyword>
<evidence type="ECO:0000313" key="6">
    <source>
        <dbReference type="EMBL" id="KFN93272.1"/>
    </source>
</evidence>
<dbReference type="RefSeq" id="WP_231557665.1">
    <property type="nucleotide sequence ID" value="NZ_JPVU01000051.1"/>
</dbReference>
<sequence length="243" mass="27485">MSPLELQTRNIGWYKVYPHGVEVEPGIAKLTTYASKKATDMGAIYVNKEGHRIVDESDVYAKLRNAVLEQTDKMAFLLMDQRTWEEFYHLLVLHDFTEEEIQHYFANDGQKSPIFVHGSLKDVAQKAGIDAEQLQETLNNYESYTVQGKDEDFGRDPQFLHSYEGNEFYVVEQRDRFATTLGGFVTEADLKLRTKDGKEISNIWGAGEVIGGANGHDSMPSMMNTWSISSGYVAANNALLQLK</sequence>
<proteinExistence type="predicted"/>
<protein>
    <submittedName>
        <fullName evidence="6">Fumarate reductase flavoprotein subunit</fullName>
    </submittedName>
</protein>
<dbReference type="PANTHER" id="PTHR43400">
    <property type="entry name" value="FUMARATE REDUCTASE"/>
    <property type="match status" value="1"/>
</dbReference>
<dbReference type="Pfam" id="PF00890">
    <property type="entry name" value="FAD_binding_2"/>
    <property type="match status" value="1"/>
</dbReference>
<dbReference type="AlphaFoldDB" id="A0A091CA43"/>
<dbReference type="Gene3D" id="3.90.700.10">
    <property type="entry name" value="Succinate dehydrogenase/fumarate reductase flavoprotein, catalytic domain"/>
    <property type="match status" value="1"/>
</dbReference>
<dbReference type="InterPro" id="IPR003953">
    <property type="entry name" value="FAD-dep_OxRdtase_2_FAD-bd"/>
</dbReference>
<dbReference type="PANTHER" id="PTHR43400:SF7">
    <property type="entry name" value="FAD-DEPENDENT OXIDOREDUCTASE 2 FAD BINDING DOMAIN-CONTAINING PROTEIN"/>
    <property type="match status" value="1"/>
</dbReference>
<evidence type="ECO:0000256" key="1">
    <source>
        <dbReference type="ARBA" id="ARBA00001974"/>
    </source>
</evidence>
<evidence type="ECO:0000256" key="2">
    <source>
        <dbReference type="ARBA" id="ARBA00022630"/>
    </source>
</evidence>
<dbReference type="Proteomes" id="UP000029380">
    <property type="component" value="Unassembled WGS sequence"/>
</dbReference>
<comment type="caution">
    <text evidence="6">The sequence shown here is derived from an EMBL/GenBank/DDBJ whole genome shotgun (WGS) entry which is preliminary data.</text>
</comment>
<organism evidence="6 7">
    <name type="scientific">Tetragenococcus muriaticus PMC-11-5</name>
    <dbReference type="NCBI Taxonomy" id="1302649"/>
    <lineage>
        <taxon>Bacteria</taxon>
        <taxon>Bacillati</taxon>
        <taxon>Bacillota</taxon>
        <taxon>Bacilli</taxon>
        <taxon>Lactobacillales</taxon>
        <taxon>Enterococcaceae</taxon>
        <taxon>Tetragenococcus</taxon>
    </lineage>
</organism>
<dbReference type="SUPFAM" id="SSF56425">
    <property type="entry name" value="Succinate dehydrogenase/fumarate reductase flavoprotein, catalytic domain"/>
    <property type="match status" value="1"/>
</dbReference>
<evidence type="ECO:0000256" key="4">
    <source>
        <dbReference type="ARBA" id="ARBA00023002"/>
    </source>
</evidence>
<dbReference type="InterPro" id="IPR027477">
    <property type="entry name" value="Succ_DH/fumarate_Rdtase_cat_sf"/>
</dbReference>